<dbReference type="InterPro" id="IPR014284">
    <property type="entry name" value="RNA_pol_sigma-70_dom"/>
</dbReference>
<dbReference type="Pfam" id="PF08281">
    <property type="entry name" value="Sigma70_r4_2"/>
    <property type="match status" value="1"/>
</dbReference>
<feature type="domain" description="RNA polymerase sigma factor 70 region 4 type 2" evidence="6">
    <location>
        <begin position="105"/>
        <end position="153"/>
    </location>
</feature>
<keyword evidence="3" id="KW-0731">Sigma factor</keyword>
<dbReference type="InterPro" id="IPR039425">
    <property type="entry name" value="RNA_pol_sigma-70-like"/>
</dbReference>
<evidence type="ECO:0000256" key="3">
    <source>
        <dbReference type="ARBA" id="ARBA00023082"/>
    </source>
</evidence>
<dbReference type="Gene3D" id="1.10.10.10">
    <property type="entry name" value="Winged helix-like DNA-binding domain superfamily/Winged helix DNA-binding domain"/>
    <property type="match status" value="1"/>
</dbReference>
<dbReference type="Pfam" id="PF04542">
    <property type="entry name" value="Sigma70_r2"/>
    <property type="match status" value="1"/>
</dbReference>
<sequence>MDGILEQIIDEHAEHLLRLAYFYVKNRQTAEDIVQEVFIKFSQCNYEERGQLRAFLSTLTINQSKDYLKSWHYKKLLVQEKVFPMKWNKQRDELVVAEERSSVGASILKLTLLYREPIILYYFEEMKIHDIARLLGVSENTVKTRLRRAREALKPHLKQEEWEVLKDE</sequence>
<dbReference type="SUPFAM" id="SSF88946">
    <property type="entry name" value="Sigma2 domain of RNA polymerase sigma factors"/>
    <property type="match status" value="1"/>
</dbReference>
<name>A0A1E4R684_9BACI</name>
<dbReference type="GO" id="GO:0016987">
    <property type="term" value="F:sigma factor activity"/>
    <property type="evidence" value="ECO:0007669"/>
    <property type="project" value="UniProtKB-KW"/>
</dbReference>
<dbReference type="GO" id="GO:0006352">
    <property type="term" value="P:DNA-templated transcription initiation"/>
    <property type="evidence" value="ECO:0007669"/>
    <property type="project" value="InterPro"/>
</dbReference>
<comment type="similarity">
    <text evidence="1">Belongs to the sigma-70 factor family. ECF subfamily.</text>
</comment>
<evidence type="ECO:0000256" key="1">
    <source>
        <dbReference type="ARBA" id="ARBA00010641"/>
    </source>
</evidence>
<dbReference type="EMBL" id="MECQ01000001">
    <property type="protein sequence ID" value="ODV55949.1"/>
    <property type="molecule type" value="Genomic_DNA"/>
</dbReference>
<accession>A0A1E4R684</accession>
<dbReference type="SUPFAM" id="SSF88659">
    <property type="entry name" value="Sigma3 and sigma4 domains of RNA polymerase sigma factors"/>
    <property type="match status" value="1"/>
</dbReference>
<dbReference type="OrthoDB" id="9794508at2"/>
<dbReference type="PANTHER" id="PTHR43133:SF60">
    <property type="entry name" value="RNA POLYMERASE SIGMA FACTOR SIGV"/>
    <property type="match status" value="1"/>
</dbReference>
<evidence type="ECO:0000313" key="8">
    <source>
        <dbReference type="Proteomes" id="UP000094784"/>
    </source>
</evidence>
<dbReference type="InterPro" id="IPR013325">
    <property type="entry name" value="RNA_pol_sigma_r2"/>
</dbReference>
<dbReference type="RefSeq" id="WP_069480979.1">
    <property type="nucleotide sequence ID" value="NZ_KV766182.1"/>
</dbReference>
<reference evidence="7 8" key="1">
    <citation type="submission" date="2016-09" db="EMBL/GenBank/DDBJ databases">
        <title>Draft genome sequence of the soil isolate, Lysinibacillus fusiformis M5, a potential hypoxanthine producer.</title>
        <authorList>
            <person name="Gallegos-Monterrosa R."/>
            <person name="Maroti G."/>
            <person name="Balint B."/>
            <person name="Kovacs A.T."/>
        </authorList>
    </citation>
    <scope>NUCLEOTIDE SEQUENCE [LARGE SCALE GENOMIC DNA]</scope>
    <source>
        <strain evidence="7 8">M5</strain>
    </source>
</reference>
<organism evidence="7 8">
    <name type="scientific">Lysinibacillus fusiformis</name>
    <dbReference type="NCBI Taxonomy" id="28031"/>
    <lineage>
        <taxon>Bacteria</taxon>
        <taxon>Bacillati</taxon>
        <taxon>Bacillota</taxon>
        <taxon>Bacilli</taxon>
        <taxon>Bacillales</taxon>
        <taxon>Bacillaceae</taxon>
        <taxon>Lysinibacillus</taxon>
    </lineage>
</organism>
<dbReference type="InterPro" id="IPR007627">
    <property type="entry name" value="RNA_pol_sigma70_r2"/>
</dbReference>
<dbReference type="Proteomes" id="UP000094784">
    <property type="component" value="Unassembled WGS sequence"/>
</dbReference>
<dbReference type="InterPro" id="IPR013249">
    <property type="entry name" value="RNA_pol_sigma70_r4_t2"/>
</dbReference>
<dbReference type="GO" id="GO:0003677">
    <property type="term" value="F:DNA binding"/>
    <property type="evidence" value="ECO:0007669"/>
    <property type="project" value="InterPro"/>
</dbReference>
<dbReference type="AlphaFoldDB" id="A0A1E4R684"/>
<dbReference type="InterPro" id="IPR013324">
    <property type="entry name" value="RNA_pol_sigma_r3/r4-like"/>
</dbReference>
<dbReference type="NCBIfam" id="TIGR02937">
    <property type="entry name" value="sigma70-ECF"/>
    <property type="match status" value="1"/>
</dbReference>
<evidence type="ECO:0000256" key="4">
    <source>
        <dbReference type="ARBA" id="ARBA00023163"/>
    </source>
</evidence>
<dbReference type="PANTHER" id="PTHR43133">
    <property type="entry name" value="RNA POLYMERASE ECF-TYPE SIGMA FACTO"/>
    <property type="match status" value="1"/>
</dbReference>
<feature type="domain" description="RNA polymerase sigma-70 region 2" evidence="5">
    <location>
        <begin position="9"/>
        <end position="70"/>
    </location>
</feature>
<proteinExistence type="inferred from homology"/>
<keyword evidence="4" id="KW-0804">Transcription</keyword>
<comment type="caution">
    <text evidence="7">The sequence shown here is derived from an EMBL/GenBank/DDBJ whole genome shotgun (WGS) entry which is preliminary data.</text>
</comment>
<protein>
    <submittedName>
        <fullName evidence="7">RNA polymerase</fullName>
    </submittedName>
</protein>
<keyword evidence="2" id="KW-0805">Transcription regulation</keyword>
<evidence type="ECO:0000259" key="6">
    <source>
        <dbReference type="Pfam" id="PF08281"/>
    </source>
</evidence>
<evidence type="ECO:0000256" key="2">
    <source>
        <dbReference type="ARBA" id="ARBA00023015"/>
    </source>
</evidence>
<evidence type="ECO:0000313" key="7">
    <source>
        <dbReference type="EMBL" id="ODV55949.1"/>
    </source>
</evidence>
<dbReference type="CDD" id="cd06171">
    <property type="entry name" value="Sigma70_r4"/>
    <property type="match status" value="1"/>
</dbReference>
<dbReference type="InterPro" id="IPR036388">
    <property type="entry name" value="WH-like_DNA-bd_sf"/>
</dbReference>
<gene>
    <name evidence="7" type="ORF">BG258_08540</name>
</gene>
<evidence type="ECO:0000259" key="5">
    <source>
        <dbReference type="Pfam" id="PF04542"/>
    </source>
</evidence>
<dbReference type="Gene3D" id="1.10.1740.10">
    <property type="match status" value="1"/>
</dbReference>